<proteinExistence type="predicted"/>
<evidence type="ECO:0000259" key="4">
    <source>
        <dbReference type="Pfam" id="PF00849"/>
    </source>
</evidence>
<dbReference type="InterPro" id="IPR006145">
    <property type="entry name" value="PsdUridine_synth_RsuA/RluA"/>
</dbReference>
<evidence type="ECO:0000313" key="5">
    <source>
        <dbReference type="EMBL" id="RHE40942.1"/>
    </source>
</evidence>
<organism evidence="5 6">
    <name type="scientific">Blautia obeum</name>
    <dbReference type="NCBI Taxonomy" id="40520"/>
    <lineage>
        <taxon>Bacteria</taxon>
        <taxon>Bacillati</taxon>
        <taxon>Bacillota</taxon>
        <taxon>Clostridia</taxon>
        <taxon>Lachnospirales</taxon>
        <taxon>Lachnospiraceae</taxon>
        <taxon>Blautia</taxon>
    </lineage>
</organism>
<dbReference type="Gene3D" id="3.30.2350.10">
    <property type="entry name" value="Pseudouridine synthase"/>
    <property type="match status" value="1"/>
</dbReference>
<feature type="domain" description="Pseudouridine synthase RsuA/RluA-like" evidence="4">
    <location>
        <begin position="16"/>
        <end position="177"/>
    </location>
</feature>
<dbReference type="Pfam" id="PF00849">
    <property type="entry name" value="PseudoU_synth_2"/>
    <property type="match status" value="1"/>
</dbReference>
<dbReference type="EMBL" id="QSKF01000003">
    <property type="protein sequence ID" value="RHE40942.1"/>
    <property type="molecule type" value="Genomic_DNA"/>
</dbReference>
<sequence>MWNNIENMILYEDKEIIVCHKAAGIAVQSARIGIPDMESTLKNYLASKNPGTMPYLGIVHRLDQPVEGVLVFAKNKRAAAGLTGQITSGSVTKEYLAVTDQKPENVQGHLEDYLKKDGKTNTSAVVTSKTDRAKKAVLDYEVLNEVSDERTSTGKRILVRIQLGTGRHHQIRVQMAHAGMPLLGDRKYNPEDSSGLPLGLCSCHLVFRHPVTGKKLEFQVTPKGECFAGFPNI</sequence>
<dbReference type="PANTHER" id="PTHR21600">
    <property type="entry name" value="MITOCHONDRIAL RNA PSEUDOURIDINE SYNTHASE"/>
    <property type="match status" value="1"/>
</dbReference>
<dbReference type="SUPFAM" id="SSF55120">
    <property type="entry name" value="Pseudouridine synthase"/>
    <property type="match status" value="1"/>
</dbReference>
<dbReference type="GO" id="GO:0009982">
    <property type="term" value="F:pseudouridine synthase activity"/>
    <property type="evidence" value="ECO:0007669"/>
    <property type="project" value="InterPro"/>
</dbReference>
<dbReference type="GO" id="GO:0140098">
    <property type="term" value="F:catalytic activity, acting on RNA"/>
    <property type="evidence" value="ECO:0007669"/>
    <property type="project" value="UniProtKB-ARBA"/>
</dbReference>
<evidence type="ECO:0000256" key="3">
    <source>
        <dbReference type="ARBA" id="ARBA00033164"/>
    </source>
</evidence>
<dbReference type="CDD" id="cd02869">
    <property type="entry name" value="PseudoU_synth_RluA_like"/>
    <property type="match status" value="1"/>
</dbReference>
<dbReference type="InterPro" id="IPR020103">
    <property type="entry name" value="PsdUridine_synth_cat_dom_sf"/>
</dbReference>
<dbReference type="InterPro" id="IPR050188">
    <property type="entry name" value="RluA_PseudoU_synthase"/>
</dbReference>
<dbReference type="RefSeq" id="WP_015541772.1">
    <property type="nucleotide sequence ID" value="NZ_CABJFK010000003.1"/>
</dbReference>
<reference evidence="5 6" key="1">
    <citation type="submission" date="2018-08" db="EMBL/GenBank/DDBJ databases">
        <title>A genome reference for cultivated species of the human gut microbiota.</title>
        <authorList>
            <person name="Zou Y."/>
            <person name="Xue W."/>
            <person name="Luo G."/>
        </authorList>
    </citation>
    <scope>NUCLEOTIDE SEQUENCE [LARGE SCALE GENOMIC DNA]</scope>
    <source>
        <strain evidence="5 6">AM28-23</strain>
    </source>
</reference>
<dbReference type="Proteomes" id="UP000283745">
    <property type="component" value="Unassembled WGS sequence"/>
</dbReference>
<evidence type="ECO:0000256" key="2">
    <source>
        <dbReference type="ARBA" id="ARBA00031870"/>
    </source>
</evidence>
<name>A0A414J8Z3_9FIRM</name>
<evidence type="ECO:0000313" key="6">
    <source>
        <dbReference type="Proteomes" id="UP000283745"/>
    </source>
</evidence>
<evidence type="ECO:0000256" key="1">
    <source>
        <dbReference type="ARBA" id="ARBA00000073"/>
    </source>
</evidence>
<dbReference type="GO" id="GO:0006396">
    <property type="term" value="P:RNA processing"/>
    <property type="evidence" value="ECO:0007669"/>
    <property type="project" value="UniProtKB-ARBA"/>
</dbReference>
<dbReference type="GO" id="GO:0001522">
    <property type="term" value="P:pseudouridine synthesis"/>
    <property type="evidence" value="ECO:0007669"/>
    <property type="project" value="InterPro"/>
</dbReference>
<gene>
    <name evidence="5" type="ORF">DW740_05240</name>
</gene>
<comment type="catalytic activity">
    <reaction evidence="1">
        <text>a uridine in RNA = a pseudouridine in RNA</text>
        <dbReference type="Rhea" id="RHEA:48348"/>
        <dbReference type="Rhea" id="RHEA-COMP:12068"/>
        <dbReference type="Rhea" id="RHEA-COMP:12069"/>
        <dbReference type="ChEBI" id="CHEBI:65314"/>
        <dbReference type="ChEBI" id="CHEBI:65315"/>
    </reaction>
</comment>
<protein>
    <recommendedName>
        <fullName evidence="2">RNA pseudouridylate synthase</fullName>
    </recommendedName>
    <alternativeName>
        <fullName evidence="3">RNA-uridine isomerase</fullName>
    </alternativeName>
</protein>
<comment type="caution">
    <text evidence="5">The sequence shown here is derived from an EMBL/GenBank/DDBJ whole genome shotgun (WGS) entry which is preliminary data.</text>
</comment>
<dbReference type="AlphaFoldDB" id="A0A414J8Z3"/>
<dbReference type="GO" id="GO:0003723">
    <property type="term" value="F:RNA binding"/>
    <property type="evidence" value="ECO:0007669"/>
    <property type="project" value="InterPro"/>
</dbReference>
<accession>A0A414J8Z3</accession>